<dbReference type="RefSeq" id="WP_017884406.1">
    <property type="nucleotide sequence ID" value="NZ_CP035037.1"/>
</dbReference>
<dbReference type="EMBL" id="CP035037">
    <property type="protein sequence ID" value="QAB16814.1"/>
    <property type="molecule type" value="Genomic_DNA"/>
</dbReference>
<gene>
    <name evidence="2" type="ORF">Leucomu_01685</name>
</gene>
<protein>
    <submittedName>
        <fullName evidence="2">DUF2304 domain-containing protein</fullName>
    </submittedName>
</protein>
<evidence type="ECO:0000256" key="1">
    <source>
        <dbReference type="SAM" id="Phobius"/>
    </source>
</evidence>
<dbReference type="InterPro" id="IPR019277">
    <property type="entry name" value="DUF2304"/>
</dbReference>
<feature type="transmembrane region" description="Helical" evidence="1">
    <location>
        <begin position="35"/>
        <end position="62"/>
    </location>
</feature>
<keyword evidence="1" id="KW-0812">Transmembrane</keyword>
<evidence type="ECO:0000313" key="2">
    <source>
        <dbReference type="EMBL" id="QAB16814.1"/>
    </source>
</evidence>
<sequence length="114" mass="12369">MTIFQLLLIAAVVIAAALAVKFLPGERSLALKRIFAILFVIVAALAILFPAALTVVANFFGIGRGTDLLLYVFIIMVLIFAVATVRAKARSDARVTELARAVALIEARTREEQR</sequence>
<dbReference type="Pfam" id="PF10066">
    <property type="entry name" value="DUF2304"/>
    <property type="match status" value="1"/>
</dbReference>
<evidence type="ECO:0000313" key="3">
    <source>
        <dbReference type="Proteomes" id="UP000285768"/>
    </source>
</evidence>
<proteinExistence type="predicted"/>
<organism evidence="2 3">
    <name type="scientific">Leucobacter muris</name>
    <dbReference type="NCBI Taxonomy" id="1935379"/>
    <lineage>
        <taxon>Bacteria</taxon>
        <taxon>Bacillati</taxon>
        <taxon>Actinomycetota</taxon>
        <taxon>Actinomycetes</taxon>
        <taxon>Micrococcales</taxon>
        <taxon>Microbacteriaceae</taxon>
        <taxon>Leucobacter</taxon>
    </lineage>
</organism>
<keyword evidence="3" id="KW-1185">Reference proteome</keyword>
<keyword evidence="1" id="KW-0472">Membrane</keyword>
<feature type="transmembrane region" description="Helical" evidence="1">
    <location>
        <begin position="68"/>
        <end position="85"/>
    </location>
</feature>
<accession>A0ABX5QCM5</accession>
<reference evidence="2 3" key="1">
    <citation type="submission" date="2019-01" db="EMBL/GenBank/DDBJ databases">
        <title>Leucobacter muris sp. nov. isolated from the nose of a laboratory mouse.</title>
        <authorList>
            <person name="Benga L."/>
            <person name="Sproeer C."/>
            <person name="Schumann P."/>
            <person name="Verbarg S."/>
            <person name="Bunk B."/>
            <person name="Engelhardt E."/>
            <person name="Benten P.M."/>
            <person name="Sager M."/>
        </authorList>
    </citation>
    <scope>NUCLEOTIDE SEQUENCE [LARGE SCALE GENOMIC DNA]</scope>
    <source>
        <strain evidence="2 3">DSM 101948</strain>
    </source>
</reference>
<keyword evidence="1" id="KW-1133">Transmembrane helix</keyword>
<dbReference type="Proteomes" id="UP000285768">
    <property type="component" value="Chromosome"/>
</dbReference>
<name>A0ABX5QCM5_9MICO</name>
<feature type="transmembrane region" description="Helical" evidence="1">
    <location>
        <begin position="6"/>
        <end position="23"/>
    </location>
</feature>